<dbReference type="InterPro" id="IPR007433">
    <property type="entry name" value="DUF481"/>
</dbReference>
<reference evidence="2" key="1">
    <citation type="submission" date="2020-10" db="EMBL/GenBank/DDBJ databases">
        <authorList>
            <person name="Gilroy R."/>
        </authorList>
    </citation>
    <scope>NUCLEOTIDE SEQUENCE</scope>
    <source>
        <strain evidence="2">10669</strain>
    </source>
</reference>
<keyword evidence="1" id="KW-0732">Signal</keyword>
<dbReference type="PROSITE" id="PS51257">
    <property type="entry name" value="PROKAR_LIPOPROTEIN"/>
    <property type="match status" value="1"/>
</dbReference>
<dbReference type="Proteomes" id="UP000886812">
    <property type="component" value="Unassembled WGS sequence"/>
</dbReference>
<dbReference type="EMBL" id="DVOG01000056">
    <property type="protein sequence ID" value="HIV03933.1"/>
    <property type="molecule type" value="Genomic_DNA"/>
</dbReference>
<evidence type="ECO:0000256" key="1">
    <source>
        <dbReference type="SAM" id="SignalP"/>
    </source>
</evidence>
<feature type="chain" id="PRO_5038482480" evidence="1">
    <location>
        <begin position="26"/>
        <end position="364"/>
    </location>
</feature>
<dbReference type="AlphaFoldDB" id="A0A9D1NK52"/>
<protein>
    <submittedName>
        <fullName evidence="2">DUF481 domain-containing protein</fullName>
    </submittedName>
</protein>
<proteinExistence type="predicted"/>
<accession>A0A9D1NK52</accession>
<comment type="caution">
    <text evidence="2">The sequence shown here is derived from an EMBL/GenBank/DDBJ whole genome shotgun (WGS) entry which is preliminary data.</text>
</comment>
<evidence type="ECO:0000313" key="3">
    <source>
        <dbReference type="Proteomes" id="UP000886812"/>
    </source>
</evidence>
<dbReference type="Pfam" id="PF04338">
    <property type="entry name" value="DUF481"/>
    <property type="match status" value="1"/>
</dbReference>
<feature type="signal peptide" evidence="1">
    <location>
        <begin position="1"/>
        <end position="25"/>
    </location>
</feature>
<name>A0A9D1NK52_9BACT</name>
<gene>
    <name evidence="2" type="ORF">IAC75_02145</name>
</gene>
<organism evidence="2 3">
    <name type="scientific">Candidatus Spyradosoma merdigallinarum</name>
    <dbReference type="NCBI Taxonomy" id="2840950"/>
    <lineage>
        <taxon>Bacteria</taxon>
        <taxon>Pseudomonadati</taxon>
        <taxon>Verrucomicrobiota</taxon>
        <taxon>Opitutia</taxon>
        <taxon>Opitutia incertae sedis</taxon>
        <taxon>Candidatus Spyradosoma</taxon>
    </lineage>
</organism>
<evidence type="ECO:0000313" key="2">
    <source>
        <dbReference type="EMBL" id="HIV03933.1"/>
    </source>
</evidence>
<sequence>MLMKHGSKVLFVAAAAALSCASASADEVKCRDGSVYVGEIESIGGGVITLSGASDASGATKIKQSEAVSVRTDKPVFVRTSDKNTVFGKIVPAQDGTVKIDGGSVAGSFEIGQLSDSWKEGELSPEEKLLASKWSYSVGASLLGTTGNVESLSAGVSAEALRKTSEDTLKFYANYNYGKTKDDGAGGDWSKSADDLHCGVDYSADILPEFFWYAREDLGFDRVKNIRFLSTSAAGLGVKLIDDSDWHLSVRCGISYRYETYKDYMHDGSFDNPDDTSAIGMDFGLHHDYAWSWGTVVTDIAYTPAFEDFFGDYIVTHESYLDLKVDGIDNMDLRIGMKNEYRAETASKEHLDTTYYVKLVFTWN</sequence>
<reference evidence="2" key="2">
    <citation type="journal article" date="2021" name="PeerJ">
        <title>Extensive microbial diversity within the chicken gut microbiome revealed by metagenomics and culture.</title>
        <authorList>
            <person name="Gilroy R."/>
            <person name="Ravi A."/>
            <person name="Getino M."/>
            <person name="Pursley I."/>
            <person name="Horton D.L."/>
            <person name="Alikhan N.F."/>
            <person name="Baker D."/>
            <person name="Gharbi K."/>
            <person name="Hall N."/>
            <person name="Watson M."/>
            <person name="Adriaenssens E.M."/>
            <person name="Foster-Nyarko E."/>
            <person name="Jarju S."/>
            <person name="Secka A."/>
            <person name="Antonio M."/>
            <person name="Oren A."/>
            <person name="Chaudhuri R.R."/>
            <person name="La Ragione R."/>
            <person name="Hildebrand F."/>
            <person name="Pallen M.J."/>
        </authorList>
    </citation>
    <scope>NUCLEOTIDE SEQUENCE</scope>
    <source>
        <strain evidence="2">10669</strain>
    </source>
</reference>